<dbReference type="InterPro" id="IPR000477">
    <property type="entry name" value="RT_dom"/>
</dbReference>
<name>Q4VZR4_9DIPT</name>
<feature type="domain" description="Reverse transcriptase" evidence="1">
    <location>
        <begin position="1"/>
        <end position="133"/>
    </location>
</feature>
<dbReference type="PROSITE" id="PS50878">
    <property type="entry name" value="RT_POL"/>
    <property type="match status" value="1"/>
</dbReference>
<feature type="non-terminal residue" evidence="2">
    <location>
        <position position="1"/>
    </location>
</feature>
<accession>Q4VZR4</accession>
<keyword evidence="2" id="KW-0548">Nucleotidyltransferase</keyword>
<proteinExistence type="predicted"/>
<evidence type="ECO:0000313" key="2">
    <source>
        <dbReference type="EMBL" id="CAJ00448.1"/>
    </source>
</evidence>
<keyword evidence="2" id="KW-0808">Transferase</keyword>
<dbReference type="SUPFAM" id="SSF56672">
    <property type="entry name" value="DNA/RNA polymerases"/>
    <property type="match status" value="1"/>
</dbReference>
<dbReference type="AlphaFoldDB" id="Q4VZR4"/>
<reference evidence="2" key="2">
    <citation type="journal article" name="Mol. Biol. Evol.">
        <title>The origin and evolution of mosquito APE retroposons.</title>
        <authorList>
            <person name="Crainey J.L."/>
            <person name="Garvey C.F."/>
            <person name="Malcolm C.A."/>
        </authorList>
    </citation>
    <scope>NUCLEOTIDE SEQUENCE</scope>
</reference>
<protein>
    <submittedName>
        <fullName evidence="2">Putative reverse transcriptase</fullName>
    </submittedName>
</protein>
<organism evidence="2">
    <name type="scientific">Toxorhynchites brevipalpis</name>
    <dbReference type="NCBI Taxonomy" id="332059"/>
    <lineage>
        <taxon>Eukaryota</taxon>
        <taxon>Metazoa</taxon>
        <taxon>Ecdysozoa</taxon>
        <taxon>Arthropoda</taxon>
        <taxon>Hexapoda</taxon>
        <taxon>Insecta</taxon>
        <taxon>Pterygota</taxon>
        <taxon>Neoptera</taxon>
        <taxon>Endopterygota</taxon>
        <taxon>Diptera</taxon>
        <taxon>Nematocera</taxon>
        <taxon>Culicoidea</taxon>
        <taxon>Culicidae</taxon>
        <taxon>Toxorhynchitinae</taxon>
        <taxon>Toxorhynchites</taxon>
    </lineage>
</organism>
<dbReference type="PANTHER" id="PTHR19446">
    <property type="entry name" value="REVERSE TRANSCRIPTASES"/>
    <property type="match status" value="1"/>
</dbReference>
<dbReference type="InterPro" id="IPR043502">
    <property type="entry name" value="DNA/RNA_pol_sf"/>
</dbReference>
<reference evidence="2" key="1">
    <citation type="journal article" date="2005" name="Mol. Biol. Evol.">
        <title>The origin and evolution of mosquito APE retroposons.</title>
        <authorList>
            <person name="Crainey J.L."/>
            <person name="Garvey C.F."/>
            <person name="Malcolm C.A."/>
        </authorList>
    </citation>
    <scope>NUCLEOTIDE SEQUENCE</scope>
</reference>
<keyword evidence="2" id="KW-0695">RNA-directed DNA polymerase</keyword>
<dbReference type="Pfam" id="PF00078">
    <property type="entry name" value="RVT_1"/>
    <property type="match status" value="1"/>
</dbReference>
<evidence type="ECO:0000259" key="1">
    <source>
        <dbReference type="PROSITE" id="PS50878"/>
    </source>
</evidence>
<feature type="non-terminal residue" evidence="2">
    <location>
        <position position="133"/>
    </location>
</feature>
<sequence length="133" mass="14974">SYRPISLLNSDYKLFSKILSNRITLILNSVLGKEQTALVAGRSCKDNIMNLRKIISRSMECKRMKGFIVSVDLQKAFDKVDHSFLWKVLTKFGFPPELINCLKAMYGNATSKLLLNGFLSQNIQIKSSVPQGS</sequence>
<dbReference type="EMBL" id="AJ970288">
    <property type="protein sequence ID" value="CAJ00448.1"/>
    <property type="molecule type" value="Genomic_DNA"/>
</dbReference>
<dbReference type="GO" id="GO:0003964">
    <property type="term" value="F:RNA-directed DNA polymerase activity"/>
    <property type="evidence" value="ECO:0007669"/>
    <property type="project" value="UniProtKB-KW"/>
</dbReference>